<dbReference type="PANTHER" id="PTHR21314:SF0">
    <property type="entry name" value="QUEUOSINE 5'-PHOSPHATE N-GLYCOSYLASE_HYDROLASE"/>
    <property type="match status" value="1"/>
</dbReference>
<reference evidence="8 9" key="1">
    <citation type="submission" date="2015-04" db="EMBL/GenBank/DDBJ databases">
        <title>Complete genome sequence of Schizopora paradoxa KUC8140, a cosmopolitan wood degrader in East Asia.</title>
        <authorList>
            <consortium name="DOE Joint Genome Institute"/>
            <person name="Min B."/>
            <person name="Park H."/>
            <person name="Jang Y."/>
            <person name="Kim J.-J."/>
            <person name="Kim K.H."/>
            <person name="Pangilinan J."/>
            <person name="Lipzen A."/>
            <person name="Riley R."/>
            <person name="Grigoriev I.V."/>
            <person name="Spatafora J.W."/>
            <person name="Choi I.-G."/>
        </authorList>
    </citation>
    <scope>NUCLEOTIDE SEQUENCE [LARGE SCALE GENOMIC DNA]</scope>
    <source>
        <strain evidence="8 9">KUC8140</strain>
    </source>
</reference>
<dbReference type="PANTHER" id="PTHR21314">
    <property type="entry name" value="QUEUOSINE 5'-PHOSPHATE N-GLYCOSYLASE_HYDROLASE-RELATED"/>
    <property type="match status" value="1"/>
</dbReference>
<comment type="catalytic activity">
    <reaction evidence="5 6">
        <text>queuosine 5'-phosphate + H2O = queuine + D-ribose 5-phosphate</text>
        <dbReference type="Rhea" id="RHEA:75387"/>
        <dbReference type="ChEBI" id="CHEBI:15377"/>
        <dbReference type="ChEBI" id="CHEBI:17433"/>
        <dbReference type="ChEBI" id="CHEBI:78346"/>
        <dbReference type="ChEBI" id="CHEBI:194371"/>
    </reaction>
    <physiologicalReaction direction="left-to-right" evidence="5 6">
        <dbReference type="Rhea" id="RHEA:75388"/>
    </physiologicalReaction>
</comment>
<evidence type="ECO:0000256" key="2">
    <source>
        <dbReference type="ARBA" id="ARBA00035119"/>
    </source>
</evidence>
<evidence type="ECO:0000256" key="7">
    <source>
        <dbReference type="SAM" id="MobiDB-lite"/>
    </source>
</evidence>
<dbReference type="InParanoid" id="A0A0H2SCQ1"/>
<protein>
    <recommendedName>
        <fullName evidence="3 6">Queuosine 5'-phosphate N-glycosylase/hydrolase</fullName>
        <ecNumber evidence="6">3.2.2.-</ecNumber>
    </recommendedName>
    <alternativeName>
        <fullName evidence="4 6">Queuosine-nucleotide N-glycosylase/hydrolase</fullName>
    </alternativeName>
</protein>
<dbReference type="InterPro" id="IPR019438">
    <property type="entry name" value="Q_salvage"/>
</dbReference>
<comment type="similarity">
    <text evidence="2 6">Belongs to the QNG1 protein family.</text>
</comment>
<proteinExistence type="inferred from homology"/>
<dbReference type="EC" id="3.2.2.-" evidence="6"/>
<evidence type="ECO:0000313" key="8">
    <source>
        <dbReference type="EMBL" id="KLO14741.1"/>
    </source>
</evidence>
<dbReference type="Pfam" id="PF10343">
    <property type="entry name" value="Q_salvage"/>
    <property type="match status" value="1"/>
</dbReference>
<keyword evidence="1 6" id="KW-0378">Hydrolase</keyword>
<organism evidence="8 9">
    <name type="scientific">Schizopora paradoxa</name>
    <dbReference type="NCBI Taxonomy" id="27342"/>
    <lineage>
        <taxon>Eukaryota</taxon>
        <taxon>Fungi</taxon>
        <taxon>Dikarya</taxon>
        <taxon>Basidiomycota</taxon>
        <taxon>Agaricomycotina</taxon>
        <taxon>Agaricomycetes</taxon>
        <taxon>Hymenochaetales</taxon>
        <taxon>Schizoporaceae</taxon>
        <taxon>Schizopora</taxon>
    </lineage>
</organism>
<name>A0A0H2SCQ1_9AGAM</name>
<accession>A0A0H2SCQ1</accession>
<dbReference type="STRING" id="27342.A0A0H2SCQ1"/>
<evidence type="ECO:0000256" key="5">
    <source>
        <dbReference type="ARBA" id="ARBA00048204"/>
    </source>
</evidence>
<sequence>MSFGTIIGGRIPKPEDTSSSKSPENPVVRSAQFVYEKTDLVKLNNEAITKAAKYINDRLISETYTPWSWRDHTLHLCPPERYSSQDPRTRATLDWMFLISSLNFSFWSDREDQFERYGIEWRTGWNEEARTVWTGYWSLVAALDKALDAGIPITDPAFYSSEERCPDSLIEDIFRAEPKCKEGIPLLHERIKIMRENGAILCKRYGGSFQGLMNDFMKKHNGQGSALQLVELITEIFPSFRDETQFQGRTVYFWKRAQIMVAETWAAFYPVPTDCQRKANGDSHVDAHPFFPLGVGQLTMFADYRVPQILHHLRILDYPPSLVQTLQNHASVAHGSREELSIRAASILAVEEIRKQINKMEDTEHERKARGVDVSSVVIDFYLWDFAKRIEAGEDSAKGIETQPALPAHRTRSIWY</sequence>
<evidence type="ECO:0000256" key="4">
    <source>
        <dbReference type="ARBA" id="ARBA00035393"/>
    </source>
</evidence>
<comment type="function">
    <text evidence="6">Catalyzes the hydrolysis of queuosine 5'-phosphate, releasing the nucleobase queuine (q). Is required for salvage of queuine from exogenous queuosine (Q) that is imported and then converted to queuosine 5'-phosphate intracellularly.</text>
</comment>
<evidence type="ECO:0000256" key="1">
    <source>
        <dbReference type="ARBA" id="ARBA00022801"/>
    </source>
</evidence>
<evidence type="ECO:0000256" key="6">
    <source>
        <dbReference type="RuleBase" id="RU365002"/>
    </source>
</evidence>
<dbReference type="GO" id="GO:0016787">
    <property type="term" value="F:hydrolase activity"/>
    <property type="evidence" value="ECO:0007669"/>
    <property type="project" value="UniProtKB-KW"/>
</dbReference>
<dbReference type="AlphaFoldDB" id="A0A0H2SCQ1"/>
<gene>
    <name evidence="8" type="ORF">SCHPADRAFT_872139</name>
</gene>
<dbReference type="GO" id="GO:0006400">
    <property type="term" value="P:tRNA modification"/>
    <property type="evidence" value="ECO:0007669"/>
    <property type="project" value="TreeGrafter"/>
</dbReference>
<feature type="region of interest" description="Disordered" evidence="7">
    <location>
        <begin position="1"/>
        <end position="25"/>
    </location>
</feature>
<evidence type="ECO:0000256" key="3">
    <source>
        <dbReference type="ARBA" id="ARBA00035306"/>
    </source>
</evidence>
<keyword evidence="9" id="KW-1185">Reference proteome</keyword>
<evidence type="ECO:0000313" key="9">
    <source>
        <dbReference type="Proteomes" id="UP000053477"/>
    </source>
</evidence>
<dbReference type="EMBL" id="KQ085939">
    <property type="protein sequence ID" value="KLO14741.1"/>
    <property type="molecule type" value="Genomic_DNA"/>
</dbReference>
<dbReference type="FunCoup" id="A0A0H2SCQ1">
    <property type="interactions" value="211"/>
</dbReference>
<dbReference type="Proteomes" id="UP000053477">
    <property type="component" value="Unassembled WGS sequence"/>
</dbReference>
<dbReference type="OrthoDB" id="416777at2759"/>